<dbReference type="Gene3D" id="3.30.710.10">
    <property type="entry name" value="Potassium Channel Kv1.1, Chain A"/>
    <property type="match status" value="2"/>
</dbReference>
<dbReference type="EMBL" id="NAJO01000034">
    <property type="protein sequence ID" value="OQO00682.1"/>
    <property type="molecule type" value="Genomic_DNA"/>
</dbReference>
<sequence length="404" mass="45734">MAAETISYFDNEELSDLKIRFGDEEIFAHRVILCRVSAYFRTLLTGDFTFSGENGKSSIELHDDHPPPVLAMLRHIYGLHYLPPSETEAGDDALLPHAQDYVVAEKYGLEDLKQAIYDTLFDDDENCSATGWMVYGDDIDATIRTIFANTPNTDRLFRPALVEIRASSLQSWGQESSRTALRTLLADTPDLAADVLFNFSQALGDTVKVYTCSVGMRMRVYVEAQSEQYTEVRVVSRQDPRDLADEIQRSGFNQRRTADIRINYSNRSILAHKAILYRASQYFRDLLDGLEPNQRQITLHENHPAALTAVFPGIYGLGWNALATRQTGPDGLSLCVEVFLTADEYGVPDVKARALELAEQGLYIETCHKWAMTLELQNAIYHTFTRTSPKDTRLRPLMRQFCHA</sequence>
<keyword evidence="3" id="KW-1185">Reference proteome</keyword>
<organism evidence="2 3">
    <name type="scientific">Cryoendolithus antarcticus</name>
    <dbReference type="NCBI Taxonomy" id="1507870"/>
    <lineage>
        <taxon>Eukaryota</taxon>
        <taxon>Fungi</taxon>
        <taxon>Dikarya</taxon>
        <taxon>Ascomycota</taxon>
        <taxon>Pezizomycotina</taxon>
        <taxon>Dothideomycetes</taxon>
        <taxon>Dothideomycetidae</taxon>
        <taxon>Cladosporiales</taxon>
        <taxon>Cladosporiaceae</taxon>
        <taxon>Cryoendolithus</taxon>
    </lineage>
</organism>
<reference evidence="3" key="1">
    <citation type="submission" date="2017-03" db="EMBL/GenBank/DDBJ databases">
        <title>Genomes of endolithic fungi from Antarctica.</title>
        <authorList>
            <person name="Coleine C."/>
            <person name="Masonjones S."/>
            <person name="Stajich J.E."/>
        </authorList>
    </citation>
    <scope>NUCLEOTIDE SEQUENCE [LARGE SCALE GENOMIC DNA]</scope>
    <source>
        <strain evidence="3">CCFEE 5527</strain>
    </source>
</reference>
<dbReference type="Proteomes" id="UP000192596">
    <property type="component" value="Unassembled WGS sequence"/>
</dbReference>
<evidence type="ECO:0000259" key="1">
    <source>
        <dbReference type="PROSITE" id="PS50097"/>
    </source>
</evidence>
<dbReference type="InterPro" id="IPR000210">
    <property type="entry name" value="BTB/POZ_dom"/>
</dbReference>
<dbReference type="AlphaFoldDB" id="A0A1V8SP61"/>
<evidence type="ECO:0000313" key="2">
    <source>
        <dbReference type="EMBL" id="OQO00682.1"/>
    </source>
</evidence>
<dbReference type="InParanoid" id="A0A1V8SP61"/>
<gene>
    <name evidence="2" type="ORF">B0A48_13172</name>
</gene>
<dbReference type="InterPro" id="IPR011333">
    <property type="entry name" value="SKP1/BTB/POZ_sf"/>
</dbReference>
<accession>A0A1V8SP61</accession>
<dbReference type="PANTHER" id="PTHR47843">
    <property type="entry name" value="BTB DOMAIN-CONTAINING PROTEIN-RELATED"/>
    <property type="match status" value="1"/>
</dbReference>
<feature type="domain" description="BTB" evidence="1">
    <location>
        <begin position="258"/>
        <end position="315"/>
    </location>
</feature>
<proteinExistence type="predicted"/>
<dbReference type="Pfam" id="PF00651">
    <property type="entry name" value="BTB"/>
    <property type="match status" value="2"/>
</dbReference>
<feature type="domain" description="BTB" evidence="1">
    <location>
        <begin position="15"/>
        <end position="77"/>
    </location>
</feature>
<dbReference type="SUPFAM" id="SSF54695">
    <property type="entry name" value="POZ domain"/>
    <property type="match status" value="2"/>
</dbReference>
<dbReference type="STRING" id="1507870.A0A1V8SP61"/>
<dbReference type="PROSITE" id="PS50097">
    <property type="entry name" value="BTB"/>
    <property type="match status" value="2"/>
</dbReference>
<dbReference type="SMART" id="SM00225">
    <property type="entry name" value="BTB"/>
    <property type="match status" value="2"/>
</dbReference>
<name>A0A1V8SP61_9PEZI</name>
<dbReference type="OrthoDB" id="6359816at2759"/>
<comment type="caution">
    <text evidence="2">The sequence shown here is derived from an EMBL/GenBank/DDBJ whole genome shotgun (WGS) entry which is preliminary data.</text>
</comment>
<dbReference type="PANTHER" id="PTHR47843:SF5">
    <property type="entry name" value="BTB_POZ DOMAIN PROTEIN"/>
    <property type="match status" value="1"/>
</dbReference>
<evidence type="ECO:0000313" key="3">
    <source>
        <dbReference type="Proteomes" id="UP000192596"/>
    </source>
</evidence>
<protein>
    <recommendedName>
        <fullName evidence="1">BTB domain-containing protein</fullName>
    </recommendedName>
</protein>